<dbReference type="GO" id="GO:0016787">
    <property type="term" value="F:hydrolase activity"/>
    <property type="evidence" value="ECO:0007669"/>
    <property type="project" value="UniProtKB-KW"/>
</dbReference>
<dbReference type="InterPro" id="IPR050300">
    <property type="entry name" value="GDXG_lipolytic_enzyme"/>
</dbReference>
<evidence type="ECO:0000256" key="1">
    <source>
        <dbReference type="ARBA" id="ARBA00022801"/>
    </source>
</evidence>
<evidence type="ECO:0000259" key="2">
    <source>
        <dbReference type="Pfam" id="PF07859"/>
    </source>
</evidence>
<dbReference type="InterPro" id="IPR013094">
    <property type="entry name" value="AB_hydrolase_3"/>
</dbReference>
<dbReference type="PANTHER" id="PTHR48081">
    <property type="entry name" value="AB HYDROLASE SUPERFAMILY PROTEIN C4A8.06C"/>
    <property type="match status" value="1"/>
</dbReference>
<evidence type="ECO:0000313" key="4">
    <source>
        <dbReference type="Proteomes" id="UP001163328"/>
    </source>
</evidence>
<keyword evidence="4" id="KW-1185">Reference proteome</keyword>
<organism evidence="3 4">
    <name type="scientific">Flavobacterium agricola</name>
    <dbReference type="NCBI Taxonomy" id="2870839"/>
    <lineage>
        <taxon>Bacteria</taxon>
        <taxon>Pseudomonadati</taxon>
        <taxon>Bacteroidota</taxon>
        <taxon>Flavobacteriia</taxon>
        <taxon>Flavobacteriales</taxon>
        <taxon>Flavobacteriaceae</taxon>
        <taxon>Flavobacterium</taxon>
    </lineage>
</organism>
<gene>
    <name evidence="3" type="ORF">K5I29_05655</name>
</gene>
<dbReference type="Pfam" id="PF07859">
    <property type="entry name" value="Abhydrolase_3"/>
    <property type="match status" value="1"/>
</dbReference>
<feature type="domain" description="Alpha/beta hydrolase fold-3" evidence="2">
    <location>
        <begin position="74"/>
        <end position="273"/>
    </location>
</feature>
<dbReference type="Proteomes" id="UP001163328">
    <property type="component" value="Chromosome"/>
</dbReference>
<dbReference type="InterPro" id="IPR029058">
    <property type="entry name" value="AB_hydrolase_fold"/>
</dbReference>
<accession>A0ABY6M457</accession>
<dbReference type="Gene3D" id="3.40.50.1820">
    <property type="entry name" value="alpha/beta hydrolase"/>
    <property type="match status" value="1"/>
</dbReference>
<dbReference type="RefSeq" id="WP_264434930.1">
    <property type="nucleotide sequence ID" value="NZ_CP081495.1"/>
</dbReference>
<proteinExistence type="predicted"/>
<dbReference type="EMBL" id="CP081495">
    <property type="protein sequence ID" value="UYW02380.1"/>
    <property type="molecule type" value="Genomic_DNA"/>
</dbReference>
<evidence type="ECO:0000313" key="3">
    <source>
        <dbReference type="EMBL" id="UYW02380.1"/>
    </source>
</evidence>
<protein>
    <submittedName>
        <fullName evidence="3">Alpha/beta hydrolase</fullName>
    </submittedName>
</protein>
<dbReference type="SUPFAM" id="SSF53474">
    <property type="entry name" value="alpha/beta-Hydrolases"/>
    <property type="match status" value="1"/>
</dbReference>
<dbReference type="PANTHER" id="PTHR48081:SF8">
    <property type="entry name" value="ALPHA_BETA HYDROLASE FOLD-3 DOMAIN-CONTAINING PROTEIN-RELATED"/>
    <property type="match status" value="1"/>
</dbReference>
<sequence>MQQSFTYYLITTFIKLKGYKKAFSASPINFVKLRDQDKAHPTGNFFKQHITQRFAIENTEITEIKIKKNSSKLILYIHGGAFVFGPTQQHWESVKNIANKTGYAVWLCNYPKAPEYKIHQINANLDAVYKRALQDYEAKNIILLGDSAGGNLILTLTQRIIASQQEAPNKVIAISPVVDAAFTNPEITVVDKKDIMLSINGIKSTKMLIVGDSETDINTYSPILGSFKNFPKLYLFLAEHDITYPDQKILVKKLEAEKCEHYVCFGKNMPHIWPLLPIMKESKVAFNQLIKYLVS</sequence>
<name>A0ABY6M457_9FLAO</name>
<keyword evidence="1 3" id="KW-0378">Hydrolase</keyword>
<reference evidence="3" key="1">
    <citation type="submission" date="2021-08" db="EMBL/GenBank/DDBJ databases">
        <title>Flavobacterium sp. strain CC-SYL302.</title>
        <authorList>
            <person name="Lin S.-Y."/>
            <person name="Lee T.-H."/>
            <person name="Young C.-C."/>
        </authorList>
    </citation>
    <scope>NUCLEOTIDE SEQUENCE</scope>
    <source>
        <strain evidence="3">CC-SYL302</strain>
    </source>
</reference>